<keyword evidence="6" id="KW-0175">Coiled coil</keyword>
<dbReference type="PANTHER" id="PTHR30386">
    <property type="entry name" value="MEMBRANE FUSION SUBUNIT OF EMRAB-TOLC MULTIDRUG EFFLUX PUMP"/>
    <property type="match status" value="1"/>
</dbReference>
<name>A0A0H3NRL4_YERE1</name>
<dbReference type="Gene3D" id="1.10.287.470">
    <property type="entry name" value="Helix hairpin bin"/>
    <property type="match status" value="3"/>
</dbReference>
<proteinExistence type="inferred from homology"/>
<keyword evidence="5 7" id="KW-0472">Membrane</keyword>
<dbReference type="Proteomes" id="UP000008084">
    <property type="component" value="Chromosome"/>
</dbReference>
<keyword evidence="4 7" id="KW-1133">Transmembrane helix</keyword>
<dbReference type="GO" id="GO:0015562">
    <property type="term" value="F:efflux transmembrane transporter activity"/>
    <property type="evidence" value="ECO:0007669"/>
    <property type="project" value="InterPro"/>
</dbReference>
<accession>A0A0H3NRL4</accession>
<evidence type="ECO:0000256" key="1">
    <source>
        <dbReference type="ARBA" id="ARBA00004167"/>
    </source>
</evidence>
<comment type="similarity">
    <text evidence="2">Belongs to the membrane fusion protein (MFP) (TC 8.A.1) family.</text>
</comment>
<comment type="subcellular location">
    <subcellularLocation>
        <location evidence="1">Membrane</location>
        <topology evidence="1">Single-pass membrane protein</topology>
    </subcellularLocation>
</comment>
<feature type="coiled-coil region" evidence="6">
    <location>
        <begin position="95"/>
        <end position="122"/>
    </location>
</feature>
<evidence type="ECO:0000256" key="4">
    <source>
        <dbReference type="ARBA" id="ARBA00022989"/>
    </source>
</evidence>
<feature type="domain" description="Multidrug resistance protein MdtA-like barrel-sandwich hybrid" evidence="9">
    <location>
        <begin position="62"/>
        <end position="288"/>
    </location>
</feature>
<evidence type="ECO:0000256" key="3">
    <source>
        <dbReference type="ARBA" id="ARBA00022692"/>
    </source>
</evidence>
<dbReference type="InterPro" id="IPR050739">
    <property type="entry name" value="MFP"/>
</dbReference>
<dbReference type="Gene3D" id="2.40.30.170">
    <property type="match status" value="1"/>
</dbReference>
<evidence type="ECO:0000313" key="11">
    <source>
        <dbReference type="Proteomes" id="UP000008084"/>
    </source>
</evidence>
<dbReference type="GO" id="GO:0016020">
    <property type="term" value="C:membrane"/>
    <property type="evidence" value="ECO:0007669"/>
    <property type="project" value="UniProtKB-SubCell"/>
</dbReference>
<evidence type="ECO:0000256" key="7">
    <source>
        <dbReference type="SAM" id="Phobius"/>
    </source>
</evidence>
<feature type="domain" description="Multidrug resistance protein MdtA-like alpha-helical hairpin" evidence="8">
    <location>
        <begin position="135"/>
        <end position="198"/>
    </location>
</feature>
<dbReference type="PATRIC" id="fig|930944.6.peg.943"/>
<keyword evidence="3 7" id="KW-0812">Transmembrane</keyword>
<evidence type="ECO:0000259" key="9">
    <source>
        <dbReference type="Pfam" id="PF25917"/>
    </source>
</evidence>
<feature type="transmembrane region" description="Helical" evidence="7">
    <location>
        <begin position="12"/>
        <end position="33"/>
    </location>
</feature>
<protein>
    <submittedName>
        <fullName evidence="10">Secretion protein HlyD family protein</fullName>
    </submittedName>
</protein>
<dbReference type="AlphaFoldDB" id="A0A0H3NRL4"/>
<evidence type="ECO:0000313" key="10">
    <source>
        <dbReference type="EMBL" id="CBY27226.1"/>
    </source>
</evidence>
<dbReference type="HOGENOM" id="CLU_018816_6_2_6"/>
<evidence type="ECO:0000259" key="8">
    <source>
        <dbReference type="Pfam" id="PF25876"/>
    </source>
</evidence>
<dbReference type="Pfam" id="PF25876">
    <property type="entry name" value="HH_MFP_RND"/>
    <property type="match status" value="1"/>
</dbReference>
<dbReference type="KEGG" id="yey:Y11_09551"/>
<organism evidence="10 11">
    <name type="scientific">Yersinia enterocolitica subsp. palearctica serotype O:3 (strain DSM 13030 / CIP 106945 / Y11)</name>
    <dbReference type="NCBI Taxonomy" id="930944"/>
    <lineage>
        <taxon>Bacteria</taxon>
        <taxon>Pseudomonadati</taxon>
        <taxon>Pseudomonadota</taxon>
        <taxon>Gammaproteobacteria</taxon>
        <taxon>Enterobacterales</taxon>
        <taxon>Yersiniaceae</taxon>
        <taxon>Yersinia</taxon>
    </lineage>
</organism>
<reference evidence="10 11" key="1">
    <citation type="journal article" date="2011" name="J. Bacteriol.">
        <title>Complete genome sequence of Yersinia enterocolitica subsp. palearctica serogroup O:3.</title>
        <authorList>
            <person name="Batzilla J."/>
            <person name="Hoper D."/>
            <person name="Antonenka U."/>
            <person name="Heesemann J."/>
            <person name="Rakin A."/>
        </authorList>
    </citation>
    <scope>NUCLEOTIDE SEQUENCE [LARGE SCALE GENOMIC DNA]</scope>
    <source>
        <strain evidence="11">DSM 13030 / CIP 106945 / Y11</strain>
    </source>
</reference>
<dbReference type="Pfam" id="PF25917">
    <property type="entry name" value="BSH_RND"/>
    <property type="match status" value="1"/>
</dbReference>
<dbReference type="PANTHER" id="PTHR30386:SF26">
    <property type="entry name" value="TRANSPORT PROTEIN COMB"/>
    <property type="match status" value="1"/>
</dbReference>
<evidence type="ECO:0000256" key="5">
    <source>
        <dbReference type="ARBA" id="ARBA00023136"/>
    </source>
</evidence>
<dbReference type="EMBL" id="FR729477">
    <property type="protein sequence ID" value="CBY27226.1"/>
    <property type="molecule type" value="Genomic_DNA"/>
</dbReference>
<gene>
    <name evidence="10" type="ordered locus">Y11_09551</name>
</gene>
<dbReference type="InterPro" id="IPR058624">
    <property type="entry name" value="MdtA-like_HH"/>
</dbReference>
<feature type="coiled-coil region" evidence="6">
    <location>
        <begin position="236"/>
        <end position="263"/>
    </location>
</feature>
<dbReference type="InterPro" id="IPR058625">
    <property type="entry name" value="MdtA-like_BSH"/>
</dbReference>
<evidence type="ECO:0000256" key="2">
    <source>
        <dbReference type="ARBA" id="ARBA00009477"/>
    </source>
</evidence>
<dbReference type="SUPFAM" id="SSF111369">
    <property type="entry name" value="HlyD-like secretion proteins"/>
    <property type="match status" value="2"/>
</dbReference>
<evidence type="ECO:0000256" key="6">
    <source>
        <dbReference type="SAM" id="Coils"/>
    </source>
</evidence>
<dbReference type="Gene3D" id="2.40.50.100">
    <property type="match status" value="2"/>
</dbReference>
<sequence length="382" mass="41878">MNSPQNNSFKPMVKTAVIFLGLLLVGSSLIYFGSRNDAVSVAKSIKSGVLTADEINIAFENVGGKLISRKVQESQQVKKGDVLMVLDEVDTDIAIERLKAVIRSQEALIRQEESAIRIATNETTLTEVSSWRKIEEIQATLSAARASENLARTDFNRIAKLHNTGSVSQSVLDNAKSSLTTTHAAVIQAERQLASAMIGTTPAQVKNLSEKESAQGMTLQSIANSRESIKNRQNILDQLLAQLDQSHAELRQLEVNRQRLTLTAPASGKVLKLLYQPGEMIPAGAPAVLLETDRKYVDIYVNENMVTIYQPGTTVTAQVPALDSQVRGVVRFASAAPSFADLRMTRERGQADLTSYQVRIYTEDKPQLLSGMTLEVDDAEHR</sequence>